<protein>
    <submittedName>
        <fullName evidence="4">CarboxypepD_reg-like domain-containing protein</fullName>
    </submittedName>
</protein>
<evidence type="ECO:0000256" key="2">
    <source>
        <dbReference type="SAM" id="SignalP"/>
    </source>
</evidence>
<feature type="domain" description="Outer membrane protein beta-barrel" evidence="3">
    <location>
        <begin position="451"/>
        <end position="916"/>
    </location>
</feature>
<name>A0A1G8RFE7_9FLAO</name>
<evidence type="ECO:0000313" key="4">
    <source>
        <dbReference type="EMBL" id="SDJ15629.1"/>
    </source>
</evidence>
<feature type="region of interest" description="Disordered" evidence="1">
    <location>
        <begin position="467"/>
        <end position="500"/>
    </location>
</feature>
<organism evidence="4 5">
    <name type="scientific">Flavobacterium noncentrifugens</name>
    <dbReference type="NCBI Taxonomy" id="1128970"/>
    <lineage>
        <taxon>Bacteria</taxon>
        <taxon>Pseudomonadati</taxon>
        <taxon>Bacteroidota</taxon>
        <taxon>Flavobacteriia</taxon>
        <taxon>Flavobacteriales</taxon>
        <taxon>Flavobacteriaceae</taxon>
        <taxon>Flavobacterium</taxon>
    </lineage>
</organism>
<evidence type="ECO:0000256" key="1">
    <source>
        <dbReference type="SAM" id="MobiDB-lite"/>
    </source>
</evidence>
<keyword evidence="2" id="KW-0732">Signal</keyword>
<feature type="compositionally biased region" description="Polar residues" evidence="1">
    <location>
        <begin position="467"/>
        <end position="484"/>
    </location>
</feature>
<dbReference type="InterPro" id="IPR008969">
    <property type="entry name" value="CarboxyPept-like_regulatory"/>
</dbReference>
<reference evidence="4 5" key="1">
    <citation type="submission" date="2016-10" db="EMBL/GenBank/DDBJ databases">
        <authorList>
            <person name="de Groot N.N."/>
        </authorList>
    </citation>
    <scope>NUCLEOTIDE SEQUENCE [LARGE SCALE GENOMIC DNA]</scope>
    <source>
        <strain evidence="4 5">CGMCC 1.10076</strain>
    </source>
</reference>
<dbReference type="RefSeq" id="WP_091391352.1">
    <property type="nucleotide sequence ID" value="NZ_BKAI01000001.1"/>
</dbReference>
<gene>
    <name evidence="4" type="ORF">SAMN04487935_0096</name>
</gene>
<keyword evidence="5" id="KW-1185">Reference proteome</keyword>
<accession>A0A1G8RFE7</accession>
<dbReference type="Proteomes" id="UP000199580">
    <property type="component" value="Unassembled WGS sequence"/>
</dbReference>
<dbReference type="SUPFAM" id="SSF56935">
    <property type="entry name" value="Porins"/>
    <property type="match status" value="1"/>
</dbReference>
<dbReference type="Pfam" id="PF14905">
    <property type="entry name" value="OMP_b-brl_3"/>
    <property type="match status" value="1"/>
</dbReference>
<feature type="chain" id="PRO_5011649650" evidence="2">
    <location>
        <begin position="20"/>
        <end position="935"/>
    </location>
</feature>
<proteinExistence type="predicted"/>
<evidence type="ECO:0000313" key="5">
    <source>
        <dbReference type="Proteomes" id="UP000199580"/>
    </source>
</evidence>
<evidence type="ECO:0000259" key="3">
    <source>
        <dbReference type="Pfam" id="PF14905"/>
    </source>
</evidence>
<dbReference type="OrthoDB" id="1682379at2"/>
<sequence length="935" mass="105877">MPKFYQLLILLCVCFGANAQNTVKIKGKVLDKTTQLPLESATVYLSSVIDSTVIDYTITDKNGGFLINTKKIVRPVFLKISYIGYKNFIEEQKNITEDKDFGILRMAENGNTLHEVVVKSEAPPIRIKNDTLEFNASSFKVRPDSNVETLLKQLPGVDIDPDGKITVNGKEVKQVLVNGKPFFDADGKIALQNLPSDIINKVQITDLKTKQEEIAGKKAASNDASINLTIDDDKNKGVFGKFTGGIGSDKRYESNLMFNYFKDKRKISILGSSNNINAVGFSMNEIFDSMGGGRNSNIYTSDDGSFGINGMRFGGGKGITHSNLLGLNYSDEFFKGFDFSGSYFYTGADSKNNNRTKEVNLLPDGNFTTESFARTKEDNFAHNFNSNIEYKIDSTATLYFSPKMVKANSKFANNQSQFSYDANNQKLNESTSNTFNEQDTNTFSNSVYFNKNLKKKGRRIAADFDNSNSRSEVNNTNKSNTVFYNDTDEDGFPDSIKEDNRNQKRLERNLNDRYFLSVEYQEPIMDSLNFHIGAEYINDKTSNDKRTFDAVSGTENYSVVNDSLTNYLTSHVKRMNPKAGFNLEKSKFNLYVDLGTSVISFENESLYLGQTVSQKKHYLLPFANANFNYRFSKTQNIWVGYWYEIGFPTAQQNLPVVDYSNPLNTITGNPDIDLNTTHGMNVNFNNYDYATKSGYNFWAGGNLYANQVVESTVYDASRKGNTTYANVSGTYYSWFGGNWSKSIKKEAHTFRFGFGINGNYNRSKGFTDGQLYDAKTLRVSPRANFTYEYGELLTVNPTYNFAYTDTKYSNYTISGATNVLHKLNLQLTSYWPKHVVFGNDFGYTYNSNIADGFKKDFYLWNSSLGYNFFGDKLLAKVKVYDVLNQNQSAIRTISATSIRDEQNDVLQRYVMFSLTYKLEKFAGKKKGESNFWWMN</sequence>
<dbReference type="AlphaFoldDB" id="A0A1G8RFE7"/>
<dbReference type="InterPro" id="IPR041700">
    <property type="entry name" value="OMP_b-brl_3"/>
</dbReference>
<feature type="signal peptide" evidence="2">
    <location>
        <begin position="1"/>
        <end position="19"/>
    </location>
</feature>
<dbReference type="Pfam" id="PF13715">
    <property type="entry name" value="CarbopepD_reg_2"/>
    <property type="match status" value="1"/>
</dbReference>
<dbReference type="EMBL" id="FNEZ01000001">
    <property type="protein sequence ID" value="SDJ15629.1"/>
    <property type="molecule type" value="Genomic_DNA"/>
</dbReference>
<dbReference type="SUPFAM" id="SSF49464">
    <property type="entry name" value="Carboxypeptidase regulatory domain-like"/>
    <property type="match status" value="1"/>
</dbReference>
<dbReference type="STRING" id="1128970.SAMN04487935_0096"/>